<dbReference type="RefSeq" id="WP_045580541.1">
    <property type="nucleotide sequence ID" value="NZ_CP012401.1"/>
</dbReference>
<organism evidence="1 2">
    <name type="scientific">Azospirillum thiophilum</name>
    <dbReference type="NCBI Taxonomy" id="528244"/>
    <lineage>
        <taxon>Bacteria</taxon>
        <taxon>Pseudomonadati</taxon>
        <taxon>Pseudomonadota</taxon>
        <taxon>Alphaproteobacteria</taxon>
        <taxon>Rhodospirillales</taxon>
        <taxon>Azospirillaceae</taxon>
        <taxon>Azospirillum</taxon>
    </lineage>
</organism>
<name>A0AAC8VXD0_9PROT</name>
<gene>
    <name evidence="1" type="ORF">AL072_09440</name>
</gene>
<sequence length="86" mass="9694">MTGNKRNPVIQPAEYDEVPELTDEWFAKSQLHEAGKPMRRGRPPAERTKVATTLRLDADVVAHFKADGAGWQTRINDALRRIAGLR</sequence>
<proteinExistence type="predicted"/>
<dbReference type="Pfam" id="PF14384">
    <property type="entry name" value="BrnA_antitoxin"/>
    <property type="match status" value="1"/>
</dbReference>
<accession>A0AAC8VXD0</accession>
<evidence type="ECO:0008006" key="3">
    <source>
        <dbReference type="Google" id="ProtNLM"/>
    </source>
</evidence>
<keyword evidence="2" id="KW-1185">Reference proteome</keyword>
<protein>
    <recommendedName>
        <fullName evidence="3">BrnA antitoxin of type II toxin-antitoxin system</fullName>
    </recommendedName>
</protein>
<evidence type="ECO:0000313" key="2">
    <source>
        <dbReference type="Proteomes" id="UP000069935"/>
    </source>
</evidence>
<dbReference type="InterPro" id="IPR025528">
    <property type="entry name" value="BrnA_antitoxin"/>
</dbReference>
<reference evidence="2" key="1">
    <citation type="submission" date="2015-08" db="EMBL/GenBank/DDBJ databases">
        <title>Complete Genome Sequence of Azospirillum thiophilum BV-S.</title>
        <authorList>
            <person name="Fomenkov A."/>
            <person name="Vincze T."/>
            <person name="Grabovich M."/>
            <person name="Dubinina G."/>
            <person name="Orlova M."/>
            <person name="Belousova E."/>
            <person name="Roberts R.J."/>
        </authorList>
    </citation>
    <scope>NUCLEOTIDE SEQUENCE [LARGE SCALE GENOMIC DNA]</scope>
    <source>
        <strain evidence="2">BV-S</strain>
    </source>
</reference>
<reference evidence="1 2" key="2">
    <citation type="journal article" date="2016" name="Genome Announc.">
        <title>Complete Genome Sequence of a Strain of Azospirillum thiophilum Isolated from a Sulfide Spring.</title>
        <authorList>
            <person name="Fomenkov A."/>
            <person name="Vincze T."/>
            <person name="Grabovich M."/>
            <person name="Anton B.P."/>
            <person name="Dubinina G."/>
            <person name="Orlova M."/>
            <person name="Belousova E."/>
            <person name="Roberts R.J."/>
        </authorList>
    </citation>
    <scope>NUCLEOTIDE SEQUENCE [LARGE SCALE GENOMIC DNA]</scope>
    <source>
        <strain evidence="1 2">BV-S</strain>
    </source>
</reference>
<dbReference type="KEGG" id="ati:AL072_09440"/>
<evidence type="ECO:0000313" key="1">
    <source>
        <dbReference type="EMBL" id="ALG71101.1"/>
    </source>
</evidence>
<dbReference type="EMBL" id="CP012401">
    <property type="protein sequence ID" value="ALG71101.1"/>
    <property type="molecule type" value="Genomic_DNA"/>
</dbReference>
<dbReference type="AlphaFoldDB" id="A0AAC8VXD0"/>
<dbReference type="Proteomes" id="UP000069935">
    <property type="component" value="Chromosome 1"/>
</dbReference>